<keyword evidence="1" id="KW-0812">Transmembrane</keyword>
<keyword evidence="1" id="KW-1133">Transmembrane helix</keyword>
<comment type="caution">
    <text evidence="2">The sequence shown here is derived from an EMBL/GenBank/DDBJ whole genome shotgun (WGS) entry which is preliminary data.</text>
</comment>
<evidence type="ECO:0000313" key="2">
    <source>
        <dbReference type="EMBL" id="KAK3794533.1"/>
    </source>
</evidence>
<organism evidence="2 3">
    <name type="scientific">Elysia crispata</name>
    <name type="common">lettuce slug</name>
    <dbReference type="NCBI Taxonomy" id="231223"/>
    <lineage>
        <taxon>Eukaryota</taxon>
        <taxon>Metazoa</taxon>
        <taxon>Spiralia</taxon>
        <taxon>Lophotrochozoa</taxon>
        <taxon>Mollusca</taxon>
        <taxon>Gastropoda</taxon>
        <taxon>Heterobranchia</taxon>
        <taxon>Euthyneura</taxon>
        <taxon>Panpulmonata</taxon>
        <taxon>Sacoglossa</taxon>
        <taxon>Placobranchoidea</taxon>
        <taxon>Plakobranchidae</taxon>
        <taxon>Elysia</taxon>
    </lineage>
</organism>
<name>A0AAE1E6D9_9GAST</name>
<gene>
    <name evidence="2" type="ORF">RRG08_003684</name>
</gene>
<evidence type="ECO:0000313" key="3">
    <source>
        <dbReference type="Proteomes" id="UP001283361"/>
    </source>
</evidence>
<sequence length="109" mass="12389">MILGMGLKKAGVHPSVMYVLYAYSVYQVMAVVILEIIFCNIRVKVRKHQSYSVYEIRNAIYSSTKDILDATVSEPPGSFLLRVLLFLHILIITSFTAGVMFVIAFIDYY</sequence>
<feature type="transmembrane region" description="Helical" evidence="1">
    <location>
        <begin position="83"/>
        <end position="106"/>
    </location>
</feature>
<keyword evidence="3" id="KW-1185">Reference proteome</keyword>
<accession>A0AAE1E6D9</accession>
<evidence type="ECO:0000256" key="1">
    <source>
        <dbReference type="SAM" id="Phobius"/>
    </source>
</evidence>
<dbReference type="Proteomes" id="UP001283361">
    <property type="component" value="Unassembled WGS sequence"/>
</dbReference>
<proteinExistence type="predicted"/>
<keyword evidence="1" id="KW-0472">Membrane</keyword>
<reference evidence="2" key="1">
    <citation type="journal article" date="2023" name="G3 (Bethesda)">
        <title>A reference genome for the long-term kleptoplast-retaining sea slug Elysia crispata morphotype clarki.</title>
        <authorList>
            <person name="Eastman K.E."/>
            <person name="Pendleton A.L."/>
            <person name="Shaikh M.A."/>
            <person name="Suttiyut T."/>
            <person name="Ogas R."/>
            <person name="Tomko P."/>
            <person name="Gavelis G."/>
            <person name="Widhalm J.R."/>
            <person name="Wisecaver J.H."/>
        </authorList>
    </citation>
    <scope>NUCLEOTIDE SEQUENCE</scope>
    <source>
        <strain evidence="2">ECLA1</strain>
    </source>
</reference>
<dbReference type="AlphaFoldDB" id="A0AAE1E6D9"/>
<feature type="transmembrane region" description="Helical" evidence="1">
    <location>
        <begin position="20"/>
        <end position="41"/>
    </location>
</feature>
<dbReference type="EMBL" id="JAWDGP010001105">
    <property type="protein sequence ID" value="KAK3794533.1"/>
    <property type="molecule type" value="Genomic_DNA"/>
</dbReference>
<protein>
    <submittedName>
        <fullName evidence="2">Uncharacterized protein</fullName>
    </submittedName>
</protein>